<dbReference type="SUPFAM" id="SSF88659">
    <property type="entry name" value="Sigma3 and sigma4 domains of RNA polymerase sigma factors"/>
    <property type="match status" value="1"/>
</dbReference>
<evidence type="ECO:0000256" key="2">
    <source>
        <dbReference type="ARBA" id="ARBA00023015"/>
    </source>
</evidence>
<dbReference type="CDD" id="cd06171">
    <property type="entry name" value="Sigma70_r4"/>
    <property type="match status" value="1"/>
</dbReference>
<dbReference type="Pfam" id="PF08281">
    <property type="entry name" value="Sigma70_r4_2"/>
    <property type="match status" value="1"/>
</dbReference>
<sequence>MKAVFEKIYDEYHQDLYQFIFYMVKDKETCEDLVQEVYIKVINSYDSFKGDSSKKTWLFSIARHVTIDYFRRKKRKRKRISEFFDWGEKGHLLQDQKPLPEEIAIQNEAVQNVYRYLDKCTDDQKSVLILRYIHSFSIQETADILNFTPSKVKTTQHRGLKVLRNYLNEEQQRGGDVL</sequence>
<evidence type="ECO:0000313" key="8">
    <source>
        <dbReference type="Proteomes" id="UP001595989"/>
    </source>
</evidence>
<dbReference type="Gene3D" id="1.10.10.10">
    <property type="entry name" value="Winged helix-like DNA-binding domain superfamily/Winged helix DNA-binding domain"/>
    <property type="match status" value="1"/>
</dbReference>
<dbReference type="Proteomes" id="UP001595989">
    <property type="component" value="Unassembled WGS sequence"/>
</dbReference>
<comment type="caution">
    <text evidence="7">The sequence shown here is derived from an EMBL/GenBank/DDBJ whole genome shotgun (WGS) entry which is preliminary data.</text>
</comment>
<dbReference type="SUPFAM" id="SSF88946">
    <property type="entry name" value="Sigma2 domain of RNA polymerase sigma factors"/>
    <property type="match status" value="1"/>
</dbReference>
<proteinExistence type="inferred from homology"/>
<dbReference type="InterPro" id="IPR036388">
    <property type="entry name" value="WH-like_DNA-bd_sf"/>
</dbReference>
<dbReference type="InterPro" id="IPR013324">
    <property type="entry name" value="RNA_pol_sigma_r3/r4-like"/>
</dbReference>
<accession>A0ABV9DFC9</accession>
<dbReference type="Pfam" id="PF04542">
    <property type="entry name" value="Sigma70_r2"/>
    <property type="match status" value="1"/>
</dbReference>
<feature type="domain" description="RNA polymerase sigma factor 70 region 4 type 2" evidence="6">
    <location>
        <begin position="113"/>
        <end position="161"/>
    </location>
</feature>
<dbReference type="PANTHER" id="PTHR43133:SF60">
    <property type="entry name" value="RNA POLYMERASE SIGMA FACTOR SIGV"/>
    <property type="match status" value="1"/>
</dbReference>
<evidence type="ECO:0000313" key="7">
    <source>
        <dbReference type="EMBL" id="MFC4557420.1"/>
    </source>
</evidence>
<dbReference type="EMBL" id="JBHSFU010000003">
    <property type="protein sequence ID" value="MFC4557420.1"/>
    <property type="molecule type" value="Genomic_DNA"/>
</dbReference>
<dbReference type="NCBIfam" id="NF007217">
    <property type="entry name" value="PRK09639.1-1"/>
    <property type="match status" value="1"/>
</dbReference>
<feature type="domain" description="RNA polymerase sigma-70 region 2" evidence="5">
    <location>
        <begin position="8"/>
        <end position="75"/>
    </location>
</feature>
<evidence type="ECO:0000259" key="6">
    <source>
        <dbReference type="Pfam" id="PF08281"/>
    </source>
</evidence>
<keyword evidence="8" id="KW-1185">Reference proteome</keyword>
<name>A0ABV9DFC9_9BACI</name>
<keyword evidence="3" id="KW-0731">Sigma factor</keyword>
<evidence type="ECO:0000256" key="4">
    <source>
        <dbReference type="ARBA" id="ARBA00023163"/>
    </source>
</evidence>
<dbReference type="InterPro" id="IPR039425">
    <property type="entry name" value="RNA_pol_sigma-70-like"/>
</dbReference>
<reference evidence="8" key="1">
    <citation type="journal article" date="2019" name="Int. J. Syst. Evol. Microbiol.">
        <title>The Global Catalogue of Microorganisms (GCM) 10K type strain sequencing project: providing services to taxonomists for standard genome sequencing and annotation.</title>
        <authorList>
            <consortium name="The Broad Institute Genomics Platform"/>
            <consortium name="The Broad Institute Genome Sequencing Center for Infectious Disease"/>
            <person name="Wu L."/>
            <person name="Ma J."/>
        </authorList>
    </citation>
    <scope>NUCLEOTIDE SEQUENCE [LARGE SCALE GENOMIC DNA]</scope>
    <source>
        <strain evidence="8">CGMCC 4.7426</strain>
    </source>
</reference>
<dbReference type="NCBIfam" id="TIGR02937">
    <property type="entry name" value="sigma70-ECF"/>
    <property type="match status" value="1"/>
</dbReference>
<dbReference type="Gene3D" id="1.10.1740.10">
    <property type="match status" value="1"/>
</dbReference>
<dbReference type="InterPro" id="IPR014284">
    <property type="entry name" value="RNA_pol_sigma-70_dom"/>
</dbReference>
<organism evidence="7 8">
    <name type="scientific">Virgibacillus kekensis</name>
    <dbReference type="NCBI Taxonomy" id="202261"/>
    <lineage>
        <taxon>Bacteria</taxon>
        <taxon>Bacillati</taxon>
        <taxon>Bacillota</taxon>
        <taxon>Bacilli</taxon>
        <taxon>Bacillales</taxon>
        <taxon>Bacillaceae</taxon>
        <taxon>Virgibacillus</taxon>
    </lineage>
</organism>
<protein>
    <submittedName>
        <fullName evidence="7">RNA polymerase sigma factor SigX</fullName>
    </submittedName>
</protein>
<evidence type="ECO:0000256" key="1">
    <source>
        <dbReference type="ARBA" id="ARBA00010641"/>
    </source>
</evidence>
<comment type="similarity">
    <text evidence="1">Belongs to the sigma-70 factor family. ECF subfamily.</text>
</comment>
<keyword evidence="2" id="KW-0805">Transcription regulation</keyword>
<evidence type="ECO:0000259" key="5">
    <source>
        <dbReference type="Pfam" id="PF04542"/>
    </source>
</evidence>
<gene>
    <name evidence="7" type="primary">sigX</name>
    <name evidence="7" type="ORF">ACFO3D_04260</name>
</gene>
<dbReference type="InterPro" id="IPR007627">
    <property type="entry name" value="RNA_pol_sigma70_r2"/>
</dbReference>
<keyword evidence="4" id="KW-0804">Transcription</keyword>
<evidence type="ECO:0000256" key="3">
    <source>
        <dbReference type="ARBA" id="ARBA00023082"/>
    </source>
</evidence>
<dbReference type="RefSeq" id="WP_390293373.1">
    <property type="nucleotide sequence ID" value="NZ_JBHSFU010000003.1"/>
</dbReference>
<dbReference type="InterPro" id="IPR013325">
    <property type="entry name" value="RNA_pol_sigma_r2"/>
</dbReference>
<dbReference type="PANTHER" id="PTHR43133">
    <property type="entry name" value="RNA POLYMERASE ECF-TYPE SIGMA FACTO"/>
    <property type="match status" value="1"/>
</dbReference>
<dbReference type="InterPro" id="IPR013249">
    <property type="entry name" value="RNA_pol_sigma70_r4_t2"/>
</dbReference>